<dbReference type="InterPro" id="IPR008978">
    <property type="entry name" value="HSP20-like_chaperone"/>
</dbReference>
<dbReference type="Pfam" id="PF05002">
    <property type="entry name" value="SGS"/>
    <property type="match status" value="1"/>
</dbReference>
<evidence type="ECO:0000313" key="3">
    <source>
        <dbReference type="EMBL" id="KAK2707028.1"/>
    </source>
</evidence>
<dbReference type="InterPro" id="IPR007052">
    <property type="entry name" value="CS_dom"/>
</dbReference>
<dbReference type="Pfam" id="PF04969">
    <property type="entry name" value="CS"/>
    <property type="match status" value="1"/>
</dbReference>
<name>A0AA88HDQ7_ARTSF</name>
<dbReference type="GO" id="GO:0051087">
    <property type="term" value="F:protein-folding chaperone binding"/>
    <property type="evidence" value="ECO:0007669"/>
    <property type="project" value="InterPro"/>
</dbReference>
<dbReference type="SUPFAM" id="SSF49764">
    <property type="entry name" value="HSP20-like chaperones"/>
    <property type="match status" value="1"/>
</dbReference>
<keyword evidence="4" id="KW-1185">Reference proteome</keyword>
<proteinExistence type="predicted"/>
<reference evidence="3" key="1">
    <citation type="submission" date="2023-07" db="EMBL/GenBank/DDBJ databases">
        <title>Chromosome-level genome assembly of Artemia franciscana.</title>
        <authorList>
            <person name="Jo E."/>
        </authorList>
    </citation>
    <scope>NUCLEOTIDE SEQUENCE</scope>
    <source>
        <tissue evidence="3">Whole body</tissue>
    </source>
</reference>
<feature type="domain" description="CS" evidence="2">
    <location>
        <begin position="3"/>
        <end position="92"/>
    </location>
</feature>
<dbReference type="GO" id="GO:0005737">
    <property type="term" value="C:cytoplasm"/>
    <property type="evidence" value="ECO:0007669"/>
    <property type="project" value="UniProtKB-ARBA"/>
</dbReference>
<dbReference type="InterPro" id="IPR044563">
    <property type="entry name" value="Sgt1-like"/>
</dbReference>
<dbReference type="Proteomes" id="UP001187531">
    <property type="component" value="Unassembled WGS sequence"/>
</dbReference>
<dbReference type="PANTHER" id="PTHR45862">
    <property type="entry name" value="PROTEIN SGT1 HOMOLOG"/>
    <property type="match status" value="1"/>
</dbReference>
<organism evidence="3 4">
    <name type="scientific">Artemia franciscana</name>
    <name type="common">Brine shrimp</name>
    <name type="synonym">Artemia sanfranciscana</name>
    <dbReference type="NCBI Taxonomy" id="6661"/>
    <lineage>
        <taxon>Eukaryota</taxon>
        <taxon>Metazoa</taxon>
        <taxon>Ecdysozoa</taxon>
        <taxon>Arthropoda</taxon>
        <taxon>Crustacea</taxon>
        <taxon>Branchiopoda</taxon>
        <taxon>Anostraca</taxon>
        <taxon>Artemiidae</taxon>
        <taxon>Artemia</taxon>
    </lineage>
</organism>
<dbReference type="EMBL" id="JAVRJZ010000019">
    <property type="protein sequence ID" value="KAK2707028.1"/>
    <property type="molecule type" value="Genomic_DNA"/>
</dbReference>
<dbReference type="FunFam" id="2.60.40.790:FF:000012">
    <property type="entry name" value="SGT1 homolog, MIS12 kinetochore complex assembly cochaperone"/>
    <property type="match status" value="1"/>
</dbReference>
<dbReference type="AlphaFoldDB" id="A0AA88HDQ7"/>
<evidence type="ECO:0000259" key="1">
    <source>
        <dbReference type="PROSITE" id="PS51048"/>
    </source>
</evidence>
<dbReference type="PROSITE" id="PS51048">
    <property type="entry name" value="SGS"/>
    <property type="match status" value="1"/>
</dbReference>
<comment type="caution">
    <text evidence="3">The sequence shown here is derived from an EMBL/GenBank/DDBJ whole genome shotgun (WGS) entry which is preliminary data.</text>
</comment>
<protein>
    <submittedName>
        <fullName evidence="3">Uncharacterized protein</fullName>
    </submittedName>
</protein>
<sequence>MASTCIRHDFYQTDAFVVITLMVKNKSDADFEAEFQTDFVRTTIKNEDGSEIEFSVVPCHPIKPEQCSFKVTKTKIEVKLKKAEGIHWNTLERKEESAVKPAVIMKSSDISVEEQPAYPTSSKKKVDWSRVEAEADKEEEEGEAAIEKLFQKIYKDNPDDVKRAMMKSFILPCLQSCLKHSGSPESPVIPAVAVKYRPSRLGCNITFGVMRSAR</sequence>
<feature type="domain" description="SGS" evidence="1">
    <location>
        <begin position="117"/>
        <end position="204"/>
    </location>
</feature>
<accession>A0AA88HDQ7</accession>
<dbReference type="Gene3D" id="2.60.40.790">
    <property type="match status" value="1"/>
</dbReference>
<evidence type="ECO:0000313" key="4">
    <source>
        <dbReference type="Proteomes" id="UP001187531"/>
    </source>
</evidence>
<evidence type="ECO:0000259" key="2">
    <source>
        <dbReference type="PROSITE" id="PS51203"/>
    </source>
</evidence>
<dbReference type="PROSITE" id="PS51203">
    <property type="entry name" value="CS"/>
    <property type="match status" value="1"/>
</dbReference>
<dbReference type="InterPro" id="IPR007699">
    <property type="entry name" value="SGS_dom"/>
</dbReference>
<gene>
    <name evidence="3" type="ORF">QYM36_014898</name>
</gene>